<name>A0ABQ2KXN2_9NOCA</name>
<evidence type="ECO:0000313" key="3">
    <source>
        <dbReference type="Proteomes" id="UP000658127"/>
    </source>
</evidence>
<sequence length="48" mass="4871">MPEKTFSPAIATTPAASDNKTISPRGIDQDGGAAALVLGSDIDTPSVW</sequence>
<evidence type="ECO:0000313" key="2">
    <source>
        <dbReference type="EMBL" id="GGN96313.1"/>
    </source>
</evidence>
<proteinExistence type="predicted"/>
<accession>A0ABQ2KXN2</accession>
<gene>
    <name evidence="2" type="ORF">GCM10011610_60990</name>
</gene>
<protein>
    <submittedName>
        <fullName evidence="2">Uncharacterized protein</fullName>
    </submittedName>
</protein>
<comment type="caution">
    <text evidence="2">The sequence shown here is derived from an EMBL/GenBank/DDBJ whole genome shotgun (WGS) entry which is preliminary data.</text>
</comment>
<reference evidence="3" key="1">
    <citation type="journal article" date="2019" name="Int. J. Syst. Evol. Microbiol.">
        <title>The Global Catalogue of Microorganisms (GCM) 10K type strain sequencing project: providing services to taxonomists for standard genome sequencing and annotation.</title>
        <authorList>
            <consortium name="The Broad Institute Genomics Platform"/>
            <consortium name="The Broad Institute Genome Sequencing Center for Infectious Disease"/>
            <person name="Wu L."/>
            <person name="Ma J."/>
        </authorList>
    </citation>
    <scope>NUCLEOTIDE SEQUENCE [LARGE SCALE GENOMIC DNA]</scope>
    <source>
        <strain evidence="3">CGMCC 4.7329</strain>
    </source>
</reference>
<organism evidence="2 3">
    <name type="scientific">Nocardia rhizosphaerihabitans</name>
    <dbReference type="NCBI Taxonomy" id="1691570"/>
    <lineage>
        <taxon>Bacteria</taxon>
        <taxon>Bacillati</taxon>
        <taxon>Actinomycetota</taxon>
        <taxon>Actinomycetes</taxon>
        <taxon>Mycobacteriales</taxon>
        <taxon>Nocardiaceae</taxon>
        <taxon>Nocardia</taxon>
    </lineage>
</organism>
<dbReference type="Proteomes" id="UP000658127">
    <property type="component" value="Unassembled WGS sequence"/>
</dbReference>
<evidence type="ECO:0000256" key="1">
    <source>
        <dbReference type="SAM" id="MobiDB-lite"/>
    </source>
</evidence>
<feature type="region of interest" description="Disordered" evidence="1">
    <location>
        <begin position="1"/>
        <end position="27"/>
    </location>
</feature>
<keyword evidence="3" id="KW-1185">Reference proteome</keyword>
<dbReference type="EMBL" id="BMNE01000010">
    <property type="protein sequence ID" value="GGN96313.1"/>
    <property type="molecule type" value="Genomic_DNA"/>
</dbReference>